<reference evidence="10 11" key="1">
    <citation type="submission" date="2016-07" db="EMBL/GenBank/DDBJ databases">
        <title>Multiple horizontal gene transfer events from other fungi enriched the ability of initially mycotrophic Trichoderma (Ascomycota) to feed on dead plant biomass.</title>
        <authorList>
            <consortium name="DOE Joint Genome Institute"/>
            <person name="Aerts A."/>
            <person name="Atanasova L."/>
            <person name="Chenthamara K."/>
            <person name="Zhang J."/>
            <person name="Grujic M."/>
            <person name="Henrissat B."/>
            <person name="Kuo A."/>
            <person name="Salamov A."/>
            <person name="Lipzen A."/>
            <person name="Labutti K."/>
            <person name="Barry K."/>
            <person name="Miao Y."/>
            <person name="Rahimi M.J."/>
            <person name="Shen Q."/>
            <person name="Grigoriev I.V."/>
            <person name="Kubicek C.P."/>
            <person name="Druzhinina I.S."/>
        </authorList>
    </citation>
    <scope>NUCLEOTIDE SEQUENCE [LARGE SCALE GENOMIC DNA]</scope>
    <source>
        <strain evidence="10 11">ATCC 18648</strain>
    </source>
</reference>
<keyword evidence="5" id="KW-0804">Transcription</keyword>
<feature type="compositionally biased region" description="Low complexity" evidence="8">
    <location>
        <begin position="74"/>
        <end position="84"/>
    </location>
</feature>
<evidence type="ECO:0000313" key="11">
    <source>
        <dbReference type="Proteomes" id="UP000240760"/>
    </source>
</evidence>
<feature type="compositionally biased region" description="Basic and acidic residues" evidence="8">
    <location>
        <begin position="28"/>
        <end position="63"/>
    </location>
</feature>
<evidence type="ECO:0000256" key="1">
    <source>
        <dbReference type="ARBA" id="ARBA00004123"/>
    </source>
</evidence>
<keyword evidence="7" id="KW-0539">Nucleus</keyword>
<dbReference type="PANTHER" id="PTHR12707">
    <property type="entry name" value="PINN"/>
    <property type="match status" value="1"/>
</dbReference>
<evidence type="ECO:0000256" key="6">
    <source>
        <dbReference type="ARBA" id="ARBA00023187"/>
    </source>
</evidence>
<organism evidence="10 11">
    <name type="scientific">Trichoderma longibrachiatum ATCC 18648</name>
    <dbReference type="NCBI Taxonomy" id="983965"/>
    <lineage>
        <taxon>Eukaryota</taxon>
        <taxon>Fungi</taxon>
        <taxon>Dikarya</taxon>
        <taxon>Ascomycota</taxon>
        <taxon>Pezizomycotina</taxon>
        <taxon>Sordariomycetes</taxon>
        <taxon>Hypocreomycetidae</taxon>
        <taxon>Hypocreales</taxon>
        <taxon>Hypocreaceae</taxon>
        <taxon>Trichoderma</taxon>
    </lineage>
</organism>
<feature type="region of interest" description="Disordered" evidence="8">
    <location>
        <begin position="1"/>
        <end position="119"/>
    </location>
</feature>
<feature type="region of interest" description="Disordered" evidence="8">
    <location>
        <begin position="180"/>
        <end position="270"/>
    </location>
</feature>
<dbReference type="OrthoDB" id="330772at2759"/>
<evidence type="ECO:0000259" key="9">
    <source>
        <dbReference type="Pfam" id="PF04696"/>
    </source>
</evidence>
<gene>
    <name evidence="10" type="ORF">M440DRAFT_1436725</name>
</gene>
<accession>A0A2T4CD09</accession>
<dbReference type="PANTHER" id="PTHR12707:SF0">
    <property type="entry name" value="PININ"/>
    <property type="match status" value="1"/>
</dbReference>
<dbReference type="GO" id="GO:0071013">
    <property type="term" value="C:catalytic step 2 spliceosome"/>
    <property type="evidence" value="ECO:0007669"/>
    <property type="project" value="TreeGrafter"/>
</dbReference>
<dbReference type="InterPro" id="IPR006786">
    <property type="entry name" value="Pinin_SDK_MemA"/>
</dbReference>
<feature type="compositionally biased region" description="Basic and acidic residues" evidence="8">
    <location>
        <begin position="180"/>
        <end position="189"/>
    </location>
</feature>
<keyword evidence="6" id="KW-0508">mRNA splicing</keyword>
<name>A0A2T4CD09_TRILO</name>
<comment type="subcellular location">
    <subcellularLocation>
        <location evidence="1">Nucleus</location>
    </subcellularLocation>
</comment>
<dbReference type="GO" id="GO:0008380">
    <property type="term" value="P:RNA splicing"/>
    <property type="evidence" value="ECO:0007669"/>
    <property type="project" value="UniProtKB-KW"/>
</dbReference>
<evidence type="ECO:0000313" key="10">
    <source>
        <dbReference type="EMBL" id="PTB79440.1"/>
    </source>
</evidence>
<dbReference type="EMBL" id="KZ679128">
    <property type="protein sequence ID" value="PTB79440.1"/>
    <property type="molecule type" value="Genomic_DNA"/>
</dbReference>
<evidence type="ECO:0000256" key="4">
    <source>
        <dbReference type="ARBA" id="ARBA00023015"/>
    </source>
</evidence>
<dbReference type="AlphaFoldDB" id="A0A2T4CD09"/>
<evidence type="ECO:0000256" key="5">
    <source>
        <dbReference type="ARBA" id="ARBA00023163"/>
    </source>
</evidence>
<keyword evidence="3" id="KW-0507">mRNA processing</keyword>
<feature type="domain" description="Pinin/SDK/MemA protein" evidence="9">
    <location>
        <begin position="74"/>
        <end position="175"/>
    </location>
</feature>
<feature type="compositionally biased region" description="Acidic residues" evidence="8">
    <location>
        <begin position="256"/>
        <end position="270"/>
    </location>
</feature>
<dbReference type="InterPro" id="IPR039853">
    <property type="entry name" value="Pinin"/>
</dbReference>
<comment type="similarity">
    <text evidence="2">Belongs to the pinin family.</text>
</comment>
<proteinExistence type="inferred from homology"/>
<evidence type="ECO:0000256" key="2">
    <source>
        <dbReference type="ARBA" id="ARBA00010386"/>
    </source>
</evidence>
<dbReference type="Proteomes" id="UP000240760">
    <property type="component" value="Unassembled WGS sequence"/>
</dbReference>
<keyword evidence="4" id="KW-0805">Transcription regulation</keyword>
<protein>
    <recommendedName>
        <fullName evidence="9">Pinin/SDK/MemA protein domain-containing protein</fullName>
    </recommendedName>
</protein>
<dbReference type="STRING" id="983965.A0A2T4CD09"/>
<keyword evidence="11" id="KW-1185">Reference proteome</keyword>
<evidence type="ECO:0000256" key="8">
    <source>
        <dbReference type="SAM" id="MobiDB-lite"/>
    </source>
</evidence>
<evidence type="ECO:0000256" key="7">
    <source>
        <dbReference type="ARBA" id="ARBA00023242"/>
    </source>
</evidence>
<feature type="compositionally biased region" description="Basic and acidic residues" evidence="8">
    <location>
        <begin position="87"/>
        <end position="118"/>
    </location>
</feature>
<sequence>MATMGETETETETVVPKPMEESQATPDKAPDMSLKRKADDEAPEEDSSKRVKHSDGSDDKAPGDDAAPLQRAPTLSQTSNTSQQQKRRQEIERRQQDRMQKQMAEDDQRRSERLEKLRASRMADQIVFEEQVMKKKHENRLAMAKFLRTRAEPAIFYLPWRTTSTQKDIIEDQIEKARIANDREAEQFKARKQRHIERYGPPTRQRSVTPDEPAAARAPEGESPPRSPRHGSADKPQVQERRASSDGQHKGHHDELGDDLEEAEEDMVIY</sequence>
<feature type="compositionally biased region" description="Basic and acidic residues" evidence="8">
    <location>
        <begin position="231"/>
        <end position="255"/>
    </location>
</feature>
<evidence type="ECO:0000256" key="3">
    <source>
        <dbReference type="ARBA" id="ARBA00022664"/>
    </source>
</evidence>
<dbReference type="GO" id="GO:0006397">
    <property type="term" value="P:mRNA processing"/>
    <property type="evidence" value="ECO:0007669"/>
    <property type="project" value="UniProtKB-KW"/>
</dbReference>
<dbReference type="Pfam" id="PF04696">
    <property type="entry name" value="Pinin_SDK_memA"/>
    <property type="match status" value="1"/>
</dbReference>